<evidence type="ECO:0000313" key="2">
    <source>
        <dbReference type="EMBL" id="KAK0399103.1"/>
    </source>
</evidence>
<evidence type="ECO:0000256" key="1">
    <source>
        <dbReference type="ARBA" id="ARBA00022842"/>
    </source>
</evidence>
<dbReference type="Proteomes" id="UP001175271">
    <property type="component" value="Unassembled WGS sequence"/>
</dbReference>
<gene>
    <name evidence="2" type="ORF">QR680_002900</name>
</gene>
<dbReference type="AlphaFoldDB" id="A0AA39H6D2"/>
<dbReference type="SUPFAM" id="SSF81660">
    <property type="entry name" value="Metal cation-transporting ATPase, ATP-binding domain N"/>
    <property type="match status" value="1"/>
</dbReference>
<sequence>MTSTERHLNYHRIQLRQLWNSEALRRPPLFRRKLVERQKSLMTVIRLPNGGYRIYAKGASEIVLSRCSYILGKDGELTPLGDGQKAEMTKTVIEPMASDGLRTIGLAYKDFVPENAARNEVLMTGDINWDDEETIRDAMVAIAVVGLQKERNNNP</sequence>
<reference evidence="2" key="1">
    <citation type="submission" date="2023-06" db="EMBL/GenBank/DDBJ databases">
        <title>Genomic analysis of the entomopathogenic nematode Steinernema hermaphroditum.</title>
        <authorList>
            <person name="Schwarz E.M."/>
            <person name="Heppert J.K."/>
            <person name="Baniya A."/>
            <person name="Schwartz H.T."/>
            <person name="Tan C.-H."/>
            <person name="Antoshechkin I."/>
            <person name="Sternberg P.W."/>
            <person name="Goodrich-Blair H."/>
            <person name="Dillman A.R."/>
        </authorList>
    </citation>
    <scope>NUCLEOTIDE SEQUENCE</scope>
    <source>
        <strain evidence="2">PS9179</strain>
        <tissue evidence="2">Whole animal</tissue>
    </source>
</reference>
<dbReference type="Gene3D" id="3.40.1110.10">
    <property type="entry name" value="Calcium-transporting ATPase, cytoplasmic domain N"/>
    <property type="match status" value="1"/>
</dbReference>
<protein>
    <submittedName>
        <fullName evidence="2">Uncharacterized protein</fullName>
    </submittedName>
</protein>
<dbReference type="GO" id="GO:0051480">
    <property type="term" value="P:regulation of cytosolic calcium ion concentration"/>
    <property type="evidence" value="ECO:0007669"/>
    <property type="project" value="TreeGrafter"/>
</dbReference>
<name>A0AA39H6D2_9BILA</name>
<accession>A0AA39H6D2</accession>
<dbReference type="InterPro" id="IPR023299">
    <property type="entry name" value="ATPase_P-typ_cyto_dom_N"/>
</dbReference>
<dbReference type="PANTHER" id="PTHR24093:SF451">
    <property type="entry name" value="CALCIUM-TRANSPORTING ATPASE"/>
    <property type="match status" value="1"/>
</dbReference>
<dbReference type="GO" id="GO:0005886">
    <property type="term" value="C:plasma membrane"/>
    <property type="evidence" value="ECO:0007669"/>
    <property type="project" value="TreeGrafter"/>
</dbReference>
<comment type="caution">
    <text evidence="2">The sequence shown here is derived from an EMBL/GenBank/DDBJ whole genome shotgun (WGS) entry which is preliminary data.</text>
</comment>
<dbReference type="GO" id="GO:0000166">
    <property type="term" value="F:nucleotide binding"/>
    <property type="evidence" value="ECO:0007669"/>
    <property type="project" value="InterPro"/>
</dbReference>
<dbReference type="Pfam" id="PF13246">
    <property type="entry name" value="Cation_ATPase"/>
    <property type="match status" value="1"/>
</dbReference>
<organism evidence="2 3">
    <name type="scientific">Steinernema hermaphroditum</name>
    <dbReference type="NCBI Taxonomy" id="289476"/>
    <lineage>
        <taxon>Eukaryota</taxon>
        <taxon>Metazoa</taxon>
        <taxon>Ecdysozoa</taxon>
        <taxon>Nematoda</taxon>
        <taxon>Chromadorea</taxon>
        <taxon>Rhabditida</taxon>
        <taxon>Tylenchina</taxon>
        <taxon>Panagrolaimomorpha</taxon>
        <taxon>Strongyloidoidea</taxon>
        <taxon>Steinernematidae</taxon>
        <taxon>Steinernema</taxon>
    </lineage>
</organism>
<dbReference type="EMBL" id="JAUCMV010000005">
    <property type="protein sequence ID" value="KAK0399103.1"/>
    <property type="molecule type" value="Genomic_DNA"/>
</dbReference>
<dbReference type="GO" id="GO:0005388">
    <property type="term" value="F:P-type calcium transporter activity"/>
    <property type="evidence" value="ECO:0007669"/>
    <property type="project" value="TreeGrafter"/>
</dbReference>
<dbReference type="PANTHER" id="PTHR24093">
    <property type="entry name" value="CATION TRANSPORTING ATPASE"/>
    <property type="match status" value="1"/>
</dbReference>
<proteinExistence type="predicted"/>
<keyword evidence="1" id="KW-0460">Magnesium</keyword>
<keyword evidence="3" id="KW-1185">Reference proteome</keyword>
<evidence type="ECO:0000313" key="3">
    <source>
        <dbReference type="Proteomes" id="UP001175271"/>
    </source>
</evidence>